<sequence length="182" mass="20344">MLEGIEPIFAPAMQRSQPTPSRVPRSWRVRWHRRLRYLYLRVIRLQSSTPAIARGMAIGVFAGWFPFFGLQTILSVVLAALVRGNKLVAAAATWVSNPLTYVPIYAFNFQVGCWLLGWNGRSLAEVNWRSWSEMSAMGSAFVTRILSGSFVAGVFAAIAAYLLSLWLIPRVRASVGSVRNRV</sequence>
<evidence type="ECO:0000313" key="3">
    <source>
        <dbReference type="EMBL" id="ERN41577.1"/>
    </source>
</evidence>
<gene>
    <name evidence="3" type="ORF">KR51_00017960</name>
</gene>
<dbReference type="PANTHER" id="PTHR40547:SF1">
    <property type="entry name" value="SLL0298 PROTEIN"/>
    <property type="match status" value="1"/>
</dbReference>
<dbReference type="PATRIC" id="fig|582515.4.peg.2036"/>
<dbReference type="InParanoid" id="U5DL10"/>
<dbReference type="Proteomes" id="UP000016960">
    <property type="component" value="Unassembled WGS sequence"/>
</dbReference>
<dbReference type="InterPro" id="IPR018639">
    <property type="entry name" value="DUF2062"/>
</dbReference>
<evidence type="ECO:0000313" key="4">
    <source>
        <dbReference type="Proteomes" id="UP000016960"/>
    </source>
</evidence>
<dbReference type="Pfam" id="PF09835">
    <property type="entry name" value="DUF2062"/>
    <property type="match status" value="1"/>
</dbReference>
<organism evidence="3 4">
    <name type="scientific">Rubidibacter lacunae KORDI 51-2</name>
    <dbReference type="NCBI Taxonomy" id="582515"/>
    <lineage>
        <taxon>Bacteria</taxon>
        <taxon>Bacillati</taxon>
        <taxon>Cyanobacteriota</taxon>
        <taxon>Cyanophyceae</taxon>
        <taxon>Oscillatoriophycideae</taxon>
        <taxon>Chroococcales</taxon>
        <taxon>Aphanothecaceae</taxon>
        <taxon>Rubidibacter</taxon>
    </lineage>
</organism>
<dbReference type="PANTHER" id="PTHR40547">
    <property type="entry name" value="SLL0298 PROTEIN"/>
    <property type="match status" value="1"/>
</dbReference>
<feature type="transmembrane region" description="Helical" evidence="1">
    <location>
        <begin position="141"/>
        <end position="168"/>
    </location>
</feature>
<reference evidence="3 4" key="1">
    <citation type="submission" date="2013-05" db="EMBL/GenBank/DDBJ databases">
        <title>Draft genome sequence of Rubidibacter lacunae KORDI 51-2.</title>
        <authorList>
            <person name="Choi D.H."/>
            <person name="Noh J.H."/>
            <person name="Kwon K.-K."/>
            <person name="Lee J.-H."/>
            <person name="Ryu J.-Y."/>
        </authorList>
    </citation>
    <scope>NUCLEOTIDE SEQUENCE [LARGE SCALE GENOMIC DNA]</scope>
    <source>
        <strain evidence="3 4">KORDI 51-2</strain>
    </source>
</reference>
<dbReference type="AlphaFoldDB" id="U5DL10"/>
<proteinExistence type="predicted"/>
<feature type="domain" description="DUF2062" evidence="2">
    <location>
        <begin position="33"/>
        <end position="171"/>
    </location>
</feature>
<keyword evidence="1" id="KW-0812">Transmembrane</keyword>
<dbReference type="STRING" id="582515.KR51_00017960"/>
<protein>
    <recommendedName>
        <fullName evidence="2">DUF2062 domain-containing protein</fullName>
    </recommendedName>
</protein>
<evidence type="ECO:0000259" key="2">
    <source>
        <dbReference type="Pfam" id="PF09835"/>
    </source>
</evidence>
<dbReference type="EMBL" id="ASSJ01000047">
    <property type="protein sequence ID" value="ERN41577.1"/>
    <property type="molecule type" value="Genomic_DNA"/>
</dbReference>
<keyword evidence="1" id="KW-0472">Membrane</keyword>
<feature type="transmembrane region" description="Helical" evidence="1">
    <location>
        <begin position="56"/>
        <end position="82"/>
    </location>
</feature>
<keyword evidence="4" id="KW-1185">Reference proteome</keyword>
<keyword evidence="1" id="KW-1133">Transmembrane helix</keyword>
<evidence type="ECO:0000256" key="1">
    <source>
        <dbReference type="SAM" id="Phobius"/>
    </source>
</evidence>
<comment type="caution">
    <text evidence="3">The sequence shown here is derived from an EMBL/GenBank/DDBJ whole genome shotgun (WGS) entry which is preliminary data.</text>
</comment>
<accession>U5DL10</accession>
<name>U5DL10_9CHRO</name>
<dbReference type="eggNOG" id="COG3216">
    <property type="taxonomic scope" value="Bacteria"/>
</dbReference>